<evidence type="ECO:0000256" key="6">
    <source>
        <dbReference type="ARBA" id="ARBA00022962"/>
    </source>
</evidence>
<dbReference type="PANTHER" id="PTHR43284">
    <property type="entry name" value="ASPARAGINE SYNTHETASE (GLUTAMINE-HYDROLYZING)"/>
    <property type="match status" value="1"/>
</dbReference>
<dbReference type="InterPro" id="IPR014729">
    <property type="entry name" value="Rossmann-like_a/b/a_fold"/>
</dbReference>
<dbReference type="GO" id="GO:0005829">
    <property type="term" value="C:cytosol"/>
    <property type="evidence" value="ECO:0007669"/>
    <property type="project" value="TreeGrafter"/>
</dbReference>
<dbReference type="InterPro" id="IPR017932">
    <property type="entry name" value="GATase_2_dom"/>
</dbReference>
<evidence type="ECO:0000256" key="9">
    <source>
        <dbReference type="PIRSR" id="PIRSR001589-2"/>
    </source>
</evidence>
<evidence type="ECO:0000256" key="8">
    <source>
        <dbReference type="PIRSR" id="PIRSR001589-1"/>
    </source>
</evidence>
<dbReference type="GO" id="GO:0006529">
    <property type="term" value="P:asparagine biosynthetic process"/>
    <property type="evidence" value="ECO:0007669"/>
    <property type="project" value="UniProtKB-KW"/>
</dbReference>
<evidence type="ECO:0000256" key="5">
    <source>
        <dbReference type="ARBA" id="ARBA00022840"/>
    </source>
</evidence>
<dbReference type="SUPFAM" id="SSF56235">
    <property type="entry name" value="N-terminal nucleophile aminohydrolases (Ntn hydrolases)"/>
    <property type="match status" value="1"/>
</dbReference>
<dbReference type="InterPro" id="IPR051786">
    <property type="entry name" value="ASN_synthetase/amidase"/>
</dbReference>
<dbReference type="GO" id="GO:0004066">
    <property type="term" value="F:asparagine synthase (glutamine-hydrolyzing) activity"/>
    <property type="evidence" value="ECO:0007669"/>
    <property type="project" value="UniProtKB-EC"/>
</dbReference>
<comment type="catalytic activity">
    <reaction evidence="7">
        <text>L-aspartate + L-glutamine + ATP + H2O = L-asparagine + L-glutamate + AMP + diphosphate + H(+)</text>
        <dbReference type="Rhea" id="RHEA:12228"/>
        <dbReference type="ChEBI" id="CHEBI:15377"/>
        <dbReference type="ChEBI" id="CHEBI:15378"/>
        <dbReference type="ChEBI" id="CHEBI:29985"/>
        <dbReference type="ChEBI" id="CHEBI:29991"/>
        <dbReference type="ChEBI" id="CHEBI:30616"/>
        <dbReference type="ChEBI" id="CHEBI:33019"/>
        <dbReference type="ChEBI" id="CHEBI:58048"/>
        <dbReference type="ChEBI" id="CHEBI:58359"/>
        <dbReference type="ChEBI" id="CHEBI:456215"/>
        <dbReference type="EC" id="6.3.5.4"/>
    </reaction>
</comment>
<organism evidence="12 13">
    <name type="scientific">Maridesulfovibrio ferrireducens</name>
    <dbReference type="NCBI Taxonomy" id="246191"/>
    <lineage>
        <taxon>Bacteria</taxon>
        <taxon>Pseudomonadati</taxon>
        <taxon>Thermodesulfobacteriota</taxon>
        <taxon>Desulfovibrionia</taxon>
        <taxon>Desulfovibrionales</taxon>
        <taxon>Desulfovibrionaceae</taxon>
        <taxon>Maridesulfovibrio</taxon>
    </lineage>
</organism>
<evidence type="ECO:0000313" key="13">
    <source>
        <dbReference type="Proteomes" id="UP000199053"/>
    </source>
</evidence>
<keyword evidence="5 9" id="KW-0067">ATP-binding</keyword>
<feature type="binding site" evidence="9">
    <location>
        <position position="253"/>
    </location>
    <ligand>
        <name>ATP</name>
        <dbReference type="ChEBI" id="CHEBI:30616"/>
    </ligand>
</feature>
<feature type="binding site" evidence="9">
    <location>
        <position position="92"/>
    </location>
    <ligand>
        <name>L-glutamine</name>
        <dbReference type="ChEBI" id="CHEBI:58359"/>
    </ligand>
</feature>
<dbReference type="Gene3D" id="3.60.20.10">
    <property type="entry name" value="Glutamine Phosphoribosylpyrophosphate, subunit 1, domain 1"/>
    <property type="match status" value="1"/>
</dbReference>
<feature type="active site" description="For GATase activity" evidence="8">
    <location>
        <position position="2"/>
    </location>
</feature>
<dbReference type="NCBIfam" id="TIGR01536">
    <property type="entry name" value="asn_synth_AEB"/>
    <property type="match status" value="1"/>
</dbReference>
<dbReference type="InterPro" id="IPR029055">
    <property type="entry name" value="Ntn_hydrolases_N"/>
</dbReference>
<dbReference type="Gene3D" id="3.40.50.620">
    <property type="entry name" value="HUPs"/>
    <property type="match status" value="1"/>
</dbReference>
<evidence type="ECO:0000256" key="7">
    <source>
        <dbReference type="ARBA" id="ARBA00048741"/>
    </source>
</evidence>
<feature type="binding site" evidence="9">
    <location>
        <position position="280"/>
    </location>
    <ligand>
        <name>ATP</name>
        <dbReference type="ChEBI" id="CHEBI:30616"/>
    </ligand>
</feature>
<dbReference type="PIRSF" id="PIRSF001589">
    <property type="entry name" value="Asn_synthetase_glu-h"/>
    <property type="match status" value="1"/>
</dbReference>
<keyword evidence="6 8" id="KW-0315">Glutamine amidotransferase</keyword>
<dbReference type="RefSeq" id="WP_092157877.1">
    <property type="nucleotide sequence ID" value="NZ_FNGA01000001.1"/>
</dbReference>
<sequence length="617" mass="69856">MCGILGAINSSVKFDLSSLHHRGPDGQGVWEDDDRCRLGHTRLSIIDLDQRASQPMVSRSSRFVIVFNGEIYNYKEIKKEFLPDFDFRTTSDTEVLLELWELMGPDCIKHFRGMFAFAIWDRREKELFLVRDRLGKKPLVFSCGNGSLSFASELDALVGLLPQKPEIDPRAMDLFLAYQFIPHPFTIYKNCEKLPPAHFAKYKDGQLTIQRYWSIKFDPDYSITEDEAFESLEEQVRESVKLRMRSDVEVGVLLSGGVDSSLVAAVAAKESGKRLKTFSVGFDYGKSELEHAAKAAQACNSIHKPASLDEKTAGSLFADMVNAYGEPYGDNSALPSLFVCAHAASEVKVALNGDGGDELMGGYGKYSPKAMRRLMTPFASFGYKVGCDLDTTANRLFNSPGILKFADRLGSSLSPYIKVVRFNHFFSSQYRKALYRPEVFKEVLDIRSEYEKKLISELPLTGPLMCRLQSIDYRHYFVGDLMAKMDIAGMRNSLETRSPLMDHKLFEFAATLPPEFKIKNGETKYLLKKLAAKYLPREIIYRPKTGFSVPVSNWAETVFKQKVSAATANPNHPLWNYLNRDFVKKMAEGSPEQIRKNGHRIWLLSVLCAWTETHAKR</sequence>
<dbReference type="InterPro" id="IPR001962">
    <property type="entry name" value="Asn_synthase"/>
</dbReference>
<comment type="pathway">
    <text evidence="1">Amino-acid biosynthesis; L-asparagine biosynthesis; L-asparagine from L-aspartate (L-Gln route): step 1/1.</text>
</comment>
<dbReference type="CDD" id="cd01991">
    <property type="entry name" value="Asn_synthase_B_C"/>
    <property type="match status" value="1"/>
</dbReference>
<dbReference type="EC" id="6.3.5.4" evidence="3"/>
<dbReference type="OrthoDB" id="9763290at2"/>
<keyword evidence="8" id="KW-0028">Amino-acid biosynthesis</keyword>
<comment type="similarity">
    <text evidence="2">Belongs to the asparagine synthetase family.</text>
</comment>
<evidence type="ECO:0000259" key="11">
    <source>
        <dbReference type="PROSITE" id="PS51278"/>
    </source>
</evidence>
<dbReference type="Pfam" id="PF00733">
    <property type="entry name" value="Asn_synthase"/>
    <property type="match status" value="1"/>
</dbReference>
<dbReference type="InterPro" id="IPR006426">
    <property type="entry name" value="Asn_synth_AEB"/>
</dbReference>
<evidence type="ECO:0000256" key="3">
    <source>
        <dbReference type="ARBA" id="ARBA00012737"/>
    </source>
</evidence>
<dbReference type="STRING" id="246191.SAMN05660337_0486"/>
<proteinExistence type="inferred from homology"/>
<dbReference type="Pfam" id="PF13522">
    <property type="entry name" value="GATase_6"/>
    <property type="match status" value="1"/>
</dbReference>
<dbReference type="EMBL" id="FNGA01000001">
    <property type="protein sequence ID" value="SDK45057.1"/>
    <property type="molecule type" value="Genomic_DNA"/>
</dbReference>
<evidence type="ECO:0000313" key="12">
    <source>
        <dbReference type="EMBL" id="SDK45057.1"/>
    </source>
</evidence>
<dbReference type="PANTHER" id="PTHR43284:SF1">
    <property type="entry name" value="ASPARAGINE SYNTHETASE"/>
    <property type="match status" value="1"/>
</dbReference>
<gene>
    <name evidence="12" type="ORF">SAMN05660337_0486</name>
</gene>
<evidence type="ECO:0000256" key="4">
    <source>
        <dbReference type="ARBA" id="ARBA00022741"/>
    </source>
</evidence>
<dbReference type="SUPFAM" id="SSF52402">
    <property type="entry name" value="Adenine nucleotide alpha hydrolases-like"/>
    <property type="match status" value="1"/>
</dbReference>
<protein>
    <recommendedName>
        <fullName evidence="3">asparagine synthase (glutamine-hydrolyzing)</fullName>
        <ecNumber evidence="3">6.3.5.4</ecNumber>
    </recommendedName>
</protein>
<dbReference type="InterPro" id="IPR033738">
    <property type="entry name" value="AsnB_N"/>
</dbReference>
<keyword evidence="13" id="KW-1185">Reference proteome</keyword>
<dbReference type="AlphaFoldDB" id="A0A1G9C030"/>
<keyword evidence="8" id="KW-0061">Asparagine biosynthesis</keyword>
<evidence type="ECO:0000256" key="10">
    <source>
        <dbReference type="PIRSR" id="PIRSR001589-3"/>
    </source>
</evidence>
<dbReference type="Proteomes" id="UP000199053">
    <property type="component" value="Unassembled WGS sequence"/>
</dbReference>
<name>A0A1G9C030_9BACT</name>
<evidence type="ECO:0000256" key="2">
    <source>
        <dbReference type="ARBA" id="ARBA00005752"/>
    </source>
</evidence>
<evidence type="ECO:0000256" key="1">
    <source>
        <dbReference type="ARBA" id="ARBA00005187"/>
    </source>
</evidence>
<reference evidence="13" key="1">
    <citation type="submission" date="2016-10" db="EMBL/GenBank/DDBJ databases">
        <authorList>
            <person name="Varghese N."/>
            <person name="Submissions S."/>
        </authorList>
    </citation>
    <scope>NUCLEOTIDE SEQUENCE [LARGE SCALE GENOMIC DNA]</scope>
    <source>
        <strain evidence="13">DSM 16995</strain>
    </source>
</reference>
<dbReference type="CDD" id="cd00712">
    <property type="entry name" value="AsnB"/>
    <property type="match status" value="1"/>
</dbReference>
<accession>A0A1G9C030</accession>
<dbReference type="PROSITE" id="PS51278">
    <property type="entry name" value="GATASE_TYPE_2"/>
    <property type="match status" value="1"/>
</dbReference>
<feature type="site" description="Important for beta-aspartyl-AMP intermediate formation" evidence="10">
    <location>
        <position position="354"/>
    </location>
</feature>
<dbReference type="GO" id="GO:0005524">
    <property type="term" value="F:ATP binding"/>
    <property type="evidence" value="ECO:0007669"/>
    <property type="project" value="UniProtKB-KW"/>
</dbReference>
<keyword evidence="4 9" id="KW-0547">Nucleotide-binding</keyword>
<feature type="domain" description="Glutamine amidotransferase type-2" evidence="11">
    <location>
        <begin position="2"/>
        <end position="205"/>
    </location>
</feature>